<dbReference type="STRING" id="1184609.KILIM_017_00130"/>
<protein>
    <submittedName>
        <fullName evidence="2">Uncharacterized protein</fullName>
    </submittedName>
</protein>
<name>K6VG58_9MICO</name>
<dbReference type="RefSeq" id="WP_006591700.1">
    <property type="nucleotide sequence ID" value="NZ_BAHD01000017.1"/>
</dbReference>
<evidence type="ECO:0000256" key="1">
    <source>
        <dbReference type="SAM" id="Phobius"/>
    </source>
</evidence>
<evidence type="ECO:0000313" key="2">
    <source>
        <dbReference type="EMBL" id="GAB95168.1"/>
    </source>
</evidence>
<keyword evidence="1" id="KW-0472">Membrane</keyword>
<keyword evidence="1" id="KW-0812">Transmembrane</keyword>
<accession>K6VG58</accession>
<feature type="transmembrane region" description="Helical" evidence="1">
    <location>
        <begin position="6"/>
        <end position="25"/>
    </location>
</feature>
<keyword evidence="1" id="KW-1133">Transmembrane helix</keyword>
<dbReference type="Proteomes" id="UP000008366">
    <property type="component" value="Unassembled WGS sequence"/>
</dbReference>
<dbReference type="EMBL" id="BAHD01000017">
    <property type="protein sequence ID" value="GAB95168.1"/>
    <property type="molecule type" value="Genomic_DNA"/>
</dbReference>
<feature type="transmembrane region" description="Helical" evidence="1">
    <location>
        <begin position="75"/>
        <end position="97"/>
    </location>
</feature>
<gene>
    <name evidence="2" type="ORF">KILIM_017_00130</name>
</gene>
<organism evidence="2 3">
    <name type="scientific">Kineosphaera limosa NBRC 100340</name>
    <dbReference type="NCBI Taxonomy" id="1184609"/>
    <lineage>
        <taxon>Bacteria</taxon>
        <taxon>Bacillati</taxon>
        <taxon>Actinomycetota</taxon>
        <taxon>Actinomycetes</taxon>
        <taxon>Micrococcales</taxon>
        <taxon>Dermatophilaceae</taxon>
        <taxon>Kineosphaera</taxon>
    </lineage>
</organism>
<reference evidence="2 3" key="1">
    <citation type="submission" date="2012-08" db="EMBL/GenBank/DDBJ databases">
        <title>Whole genome shotgun sequence of Kineosphaera limosa NBRC 100340.</title>
        <authorList>
            <person name="Yoshida I."/>
            <person name="Isaki S."/>
            <person name="Hosoyama A."/>
            <person name="Tsuchikane K."/>
            <person name="Katsumata H."/>
            <person name="Ando Y."/>
            <person name="Ohji S."/>
            <person name="Hamada M."/>
            <person name="Tamura T."/>
            <person name="Yamazoe A."/>
            <person name="Yamazaki S."/>
            <person name="Fujita N."/>
        </authorList>
    </citation>
    <scope>NUCLEOTIDE SEQUENCE [LARGE SCALE GENOMIC DNA]</scope>
    <source>
        <strain evidence="2 3">NBRC 100340</strain>
    </source>
</reference>
<keyword evidence="3" id="KW-1185">Reference proteome</keyword>
<dbReference type="AlphaFoldDB" id="K6VG58"/>
<evidence type="ECO:0000313" key="3">
    <source>
        <dbReference type="Proteomes" id="UP000008366"/>
    </source>
</evidence>
<sequence length="104" mass="10973">MGAYLLSLATSIIGALVFGAILLWWHRLLLRRLPAPQLPADGGRTDWRTVAPSALAFGVFLFSRDALMREGVADGLVGFLGALAIGLLAGALGAYLLRSRKPAA</sequence>
<proteinExistence type="predicted"/>
<comment type="caution">
    <text evidence="2">The sequence shown here is derived from an EMBL/GenBank/DDBJ whole genome shotgun (WGS) entry which is preliminary data.</text>
</comment>